<evidence type="ECO:0000313" key="2">
    <source>
        <dbReference type="Proteomes" id="UP000000763"/>
    </source>
</evidence>
<protein>
    <submittedName>
        <fullName evidence="1">Uncharacterized protein</fullName>
    </submittedName>
</protein>
<dbReference type="Proteomes" id="UP000000763">
    <property type="component" value="Chromosome 10"/>
</dbReference>
<reference evidence="2" key="1">
    <citation type="journal article" date="2005" name="Nature">
        <title>The map-based sequence of the rice genome.</title>
        <authorList>
            <consortium name="International rice genome sequencing project (IRGSP)"/>
            <person name="Matsumoto T."/>
            <person name="Wu J."/>
            <person name="Kanamori H."/>
            <person name="Katayose Y."/>
            <person name="Fujisawa M."/>
            <person name="Namiki N."/>
            <person name="Mizuno H."/>
            <person name="Yamamoto K."/>
            <person name="Antonio B.A."/>
            <person name="Baba T."/>
            <person name="Sakata K."/>
            <person name="Nagamura Y."/>
            <person name="Aoki H."/>
            <person name="Arikawa K."/>
            <person name="Arita K."/>
            <person name="Bito T."/>
            <person name="Chiden Y."/>
            <person name="Fujitsuka N."/>
            <person name="Fukunaka R."/>
            <person name="Hamada M."/>
            <person name="Harada C."/>
            <person name="Hayashi A."/>
            <person name="Hijishita S."/>
            <person name="Honda M."/>
            <person name="Hosokawa S."/>
            <person name="Ichikawa Y."/>
            <person name="Idonuma A."/>
            <person name="Iijima M."/>
            <person name="Ikeda M."/>
            <person name="Ikeno M."/>
            <person name="Ito K."/>
            <person name="Ito S."/>
            <person name="Ito T."/>
            <person name="Ito Y."/>
            <person name="Ito Y."/>
            <person name="Iwabuchi A."/>
            <person name="Kamiya K."/>
            <person name="Karasawa W."/>
            <person name="Kurita K."/>
            <person name="Katagiri S."/>
            <person name="Kikuta A."/>
            <person name="Kobayashi H."/>
            <person name="Kobayashi N."/>
            <person name="Machita K."/>
            <person name="Maehara T."/>
            <person name="Masukawa M."/>
            <person name="Mizubayashi T."/>
            <person name="Mukai Y."/>
            <person name="Nagasaki H."/>
            <person name="Nagata Y."/>
            <person name="Naito S."/>
            <person name="Nakashima M."/>
            <person name="Nakama Y."/>
            <person name="Nakamichi Y."/>
            <person name="Nakamura M."/>
            <person name="Meguro A."/>
            <person name="Negishi M."/>
            <person name="Ohta I."/>
            <person name="Ohta T."/>
            <person name="Okamoto M."/>
            <person name="Ono N."/>
            <person name="Saji S."/>
            <person name="Sakaguchi M."/>
            <person name="Sakai K."/>
            <person name="Shibata M."/>
            <person name="Shimokawa T."/>
            <person name="Song J."/>
            <person name="Takazaki Y."/>
            <person name="Terasawa K."/>
            <person name="Tsugane M."/>
            <person name="Tsuji K."/>
            <person name="Ueda S."/>
            <person name="Waki K."/>
            <person name="Yamagata H."/>
            <person name="Yamamoto M."/>
            <person name="Yamamoto S."/>
            <person name="Yamane H."/>
            <person name="Yoshiki S."/>
            <person name="Yoshihara R."/>
            <person name="Yukawa K."/>
            <person name="Zhong H."/>
            <person name="Yano M."/>
            <person name="Yuan Q."/>
            <person name="Ouyang S."/>
            <person name="Liu J."/>
            <person name="Jones K.M."/>
            <person name="Gansberger K."/>
            <person name="Moffat K."/>
            <person name="Hill J."/>
            <person name="Bera J."/>
            <person name="Fadrosh D."/>
            <person name="Jin S."/>
            <person name="Johri S."/>
            <person name="Kim M."/>
            <person name="Overton L."/>
            <person name="Reardon M."/>
            <person name="Tsitrin T."/>
            <person name="Vuong H."/>
            <person name="Weaver B."/>
            <person name="Ciecko A."/>
            <person name="Tallon L."/>
            <person name="Jackson J."/>
            <person name="Pai G."/>
            <person name="Aken S.V."/>
            <person name="Utterback T."/>
            <person name="Reidmuller S."/>
            <person name="Feldblyum T."/>
            <person name="Hsiao J."/>
            <person name="Zismann V."/>
            <person name="Iobst S."/>
            <person name="de Vazeille A.R."/>
            <person name="Buell C.R."/>
            <person name="Ying K."/>
            <person name="Li Y."/>
            <person name="Lu T."/>
            <person name="Huang Y."/>
            <person name="Zhao Q."/>
            <person name="Feng Q."/>
            <person name="Zhang L."/>
            <person name="Zhu J."/>
            <person name="Weng Q."/>
            <person name="Mu J."/>
            <person name="Lu Y."/>
            <person name="Fan D."/>
            <person name="Liu Y."/>
            <person name="Guan J."/>
            <person name="Zhang Y."/>
            <person name="Yu S."/>
            <person name="Liu X."/>
            <person name="Zhang Y."/>
            <person name="Hong G."/>
            <person name="Han B."/>
            <person name="Choisne N."/>
            <person name="Demange N."/>
            <person name="Orjeda G."/>
            <person name="Samain S."/>
            <person name="Cattolico L."/>
            <person name="Pelletier E."/>
            <person name="Couloux A."/>
            <person name="Segurens B."/>
            <person name="Wincker P."/>
            <person name="D'Hont A."/>
            <person name="Scarpelli C."/>
            <person name="Weissenbach J."/>
            <person name="Salanoubat M."/>
            <person name="Quetier F."/>
            <person name="Yu Y."/>
            <person name="Kim H.R."/>
            <person name="Rambo T."/>
            <person name="Currie J."/>
            <person name="Collura K."/>
            <person name="Luo M."/>
            <person name="Yang T."/>
            <person name="Ammiraju J.S.S."/>
            <person name="Engler F."/>
            <person name="Soderlund C."/>
            <person name="Wing R.A."/>
            <person name="Palmer L.E."/>
            <person name="de la Bastide M."/>
            <person name="Spiegel L."/>
            <person name="Nascimento L."/>
            <person name="Zutavern T."/>
            <person name="O'Shaughnessy A."/>
            <person name="Dike S."/>
            <person name="Dedhia N."/>
            <person name="Preston R."/>
            <person name="Balija V."/>
            <person name="McCombie W.R."/>
            <person name="Chow T."/>
            <person name="Chen H."/>
            <person name="Chung M."/>
            <person name="Chen C."/>
            <person name="Shaw J."/>
            <person name="Wu H."/>
            <person name="Hsiao K."/>
            <person name="Chao Y."/>
            <person name="Chu M."/>
            <person name="Cheng C."/>
            <person name="Hour A."/>
            <person name="Lee P."/>
            <person name="Lin S."/>
            <person name="Lin Y."/>
            <person name="Liou J."/>
            <person name="Liu S."/>
            <person name="Hsing Y."/>
            <person name="Raghuvanshi S."/>
            <person name="Mohanty A."/>
            <person name="Bharti A.K."/>
            <person name="Gaur A."/>
            <person name="Gupta V."/>
            <person name="Kumar D."/>
            <person name="Ravi V."/>
            <person name="Vij S."/>
            <person name="Kapur A."/>
            <person name="Khurana P."/>
            <person name="Khurana P."/>
            <person name="Khurana J.P."/>
            <person name="Tyagi A.K."/>
            <person name="Gaikwad K."/>
            <person name="Singh A."/>
            <person name="Dalal V."/>
            <person name="Srivastava S."/>
            <person name="Dixit A."/>
            <person name="Pal A.K."/>
            <person name="Ghazi I.A."/>
            <person name="Yadav M."/>
            <person name="Pandit A."/>
            <person name="Bhargava A."/>
            <person name="Sureshbabu K."/>
            <person name="Batra K."/>
            <person name="Sharma T.R."/>
            <person name="Mohapatra T."/>
            <person name="Singh N.K."/>
            <person name="Messing J."/>
            <person name="Nelson A.B."/>
            <person name="Fuks G."/>
            <person name="Kavchok S."/>
            <person name="Keizer G."/>
            <person name="Linton E."/>
            <person name="Llaca V."/>
            <person name="Song R."/>
            <person name="Tanyolac B."/>
            <person name="Young S."/>
            <person name="Ho-Il K."/>
            <person name="Hahn J.H."/>
            <person name="Sangsakoo G."/>
            <person name="Vanavichit A."/>
            <person name="de Mattos Luiz.A.T."/>
            <person name="Zimmer P.D."/>
            <person name="Malone G."/>
            <person name="Dellagostin O."/>
            <person name="de Oliveira A.C."/>
            <person name="Bevan M."/>
            <person name="Bancroft I."/>
            <person name="Minx P."/>
            <person name="Cordum H."/>
            <person name="Wilson R."/>
            <person name="Cheng Z."/>
            <person name="Jin W."/>
            <person name="Jiang J."/>
            <person name="Leong S.A."/>
            <person name="Iwama H."/>
            <person name="Gojobori T."/>
            <person name="Itoh T."/>
            <person name="Niimura Y."/>
            <person name="Fujii Y."/>
            <person name="Habara T."/>
            <person name="Sakai H."/>
            <person name="Sato Y."/>
            <person name="Wilson G."/>
            <person name="Kumar K."/>
            <person name="McCouch S."/>
            <person name="Juretic N."/>
            <person name="Hoen D."/>
            <person name="Wright S."/>
            <person name="Bruskiewich R."/>
            <person name="Bureau T."/>
            <person name="Miyao A."/>
            <person name="Hirochika H."/>
            <person name="Nishikawa T."/>
            <person name="Kadowaki K."/>
            <person name="Sugiura M."/>
            <person name="Burr B."/>
            <person name="Sasaki T."/>
        </authorList>
    </citation>
    <scope>NUCLEOTIDE SEQUENCE [LARGE SCALE GENOMIC DNA]</scope>
    <source>
        <strain evidence="2">cv. Nipponbare</strain>
    </source>
</reference>
<evidence type="ECO:0000313" key="1">
    <source>
        <dbReference type="EMBL" id="AAM74275.1"/>
    </source>
</evidence>
<gene>
    <name evidence="1" type="ORF">OSJNBa0044A10.15</name>
</gene>
<accession>Q7G2U3</accession>
<sequence length="78" mass="8246">MENPNGAEGHLLPDEVEIDLNMLGPLVLNRIGVEGHRGWRGVELMKQLSKPGDLGDRISDGTVLGLGVGAGDRDLAFG</sequence>
<dbReference type="AlphaFoldDB" id="Q7G2U3"/>
<proteinExistence type="predicted"/>
<dbReference type="EMBL" id="AC083943">
    <property type="protein sequence ID" value="AAM74275.1"/>
    <property type="molecule type" value="Genomic_DNA"/>
</dbReference>
<name>Q7G2U3_ORYSJ</name>
<organism evidence="1 2">
    <name type="scientific">Oryza sativa subsp. japonica</name>
    <name type="common">Rice</name>
    <dbReference type="NCBI Taxonomy" id="39947"/>
    <lineage>
        <taxon>Eukaryota</taxon>
        <taxon>Viridiplantae</taxon>
        <taxon>Streptophyta</taxon>
        <taxon>Embryophyta</taxon>
        <taxon>Tracheophyta</taxon>
        <taxon>Spermatophyta</taxon>
        <taxon>Magnoliopsida</taxon>
        <taxon>Liliopsida</taxon>
        <taxon>Poales</taxon>
        <taxon>Poaceae</taxon>
        <taxon>BOP clade</taxon>
        <taxon>Oryzoideae</taxon>
        <taxon>Oryzeae</taxon>
        <taxon>Oryzinae</taxon>
        <taxon>Oryza</taxon>
        <taxon>Oryza sativa</taxon>
    </lineage>
</organism>
<reference evidence="2" key="2">
    <citation type="journal article" date="2008" name="Nucleic Acids Res.">
        <title>The rice annotation project database (RAP-DB): 2008 update.</title>
        <authorList>
            <consortium name="The rice annotation project (RAP)"/>
        </authorList>
    </citation>
    <scope>GENOME REANNOTATION</scope>
    <source>
        <strain evidence="2">cv. Nipponbare</strain>
    </source>
</reference>